<dbReference type="SUPFAM" id="SSF102588">
    <property type="entry name" value="LmbE-like"/>
    <property type="match status" value="1"/>
</dbReference>
<evidence type="ECO:0000313" key="5">
    <source>
        <dbReference type="Proteomes" id="UP001165080"/>
    </source>
</evidence>
<organism evidence="4 5">
    <name type="scientific">Pleodorina starrii</name>
    <dbReference type="NCBI Taxonomy" id="330485"/>
    <lineage>
        <taxon>Eukaryota</taxon>
        <taxon>Viridiplantae</taxon>
        <taxon>Chlorophyta</taxon>
        <taxon>core chlorophytes</taxon>
        <taxon>Chlorophyceae</taxon>
        <taxon>CS clade</taxon>
        <taxon>Chlamydomonadales</taxon>
        <taxon>Volvocaceae</taxon>
        <taxon>Pleodorina</taxon>
    </lineage>
</organism>
<sequence>MFIQIMCLVFSLCTWCFWRLRCRMPNWRPGHRSLLVIAHPDDESLFFANYISSAARAGVQVYVLCLSTGNADGLGHTRVHELYRACATLQIPKARISVVDDPDLQDGFRTWGIPAVCKHLTAAIRSIQPHQLVTFDSRGVSGHPNHTSIYRAVRHLIEAQRACASGASGDGSSGREPCRVYTLVTLPLPIKFTGLLGVLLSAAALPSGRSSSGGGDSRGSSSGGGAGDLVFLARDPSLCFRALCCHWSQLVWYRLLFVLFSTYTYANQLRLTGQLQLDLVTADR</sequence>
<feature type="signal peptide" evidence="3">
    <location>
        <begin position="1"/>
        <end position="22"/>
    </location>
</feature>
<dbReference type="EMBL" id="BRXU01000002">
    <property type="protein sequence ID" value="GLC49057.1"/>
    <property type="molecule type" value="Genomic_DNA"/>
</dbReference>
<keyword evidence="5" id="KW-1185">Reference proteome</keyword>
<name>A0A9W6BCD4_9CHLO</name>
<dbReference type="InterPro" id="IPR024078">
    <property type="entry name" value="LmbE-like_dom_sf"/>
</dbReference>
<reference evidence="4 5" key="1">
    <citation type="journal article" date="2023" name="Commun. Biol.">
        <title>Reorganization of the ancestral sex-determining regions during the evolution of trioecy in Pleodorina starrii.</title>
        <authorList>
            <person name="Takahashi K."/>
            <person name="Suzuki S."/>
            <person name="Kawai-Toyooka H."/>
            <person name="Yamamoto K."/>
            <person name="Hamaji T."/>
            <person name="Ootsuki R."/>
            <person name="Yamaguchi H."/>
            <person name="Kawachi M."/>
            <person name="Higashiyama T."/>
            <person name="Nozaki H."/>
        </authorList>
    </citation>
    <scope>NUCLEOTIDE SEQUENCE [LARGE SCALE GENOMIC DNA]</scope>
    <source>
        <strain evidence="4 5">NIES-4479</strain>
    </source>
</reference>
<proteinExistence type="inferred from homology"/>
<evidence type="ECO:0000256" key="2">
    <source>
        <dbReference type="ARBA" id="ARBA00012176"/>
    </source>
</evidence>
<dbReference type="Gene3D" id="3.40.50.10320">
    <property type="entry name" value="LmbE-like"/>
    <property type="match status" value="1"/>
</dbReference>
<dbReference type="PANTHER" id="PTHR12993:SF11">
    <property type="entry name" value="N-ACETYLGLUCOSAMINYL-PHOSPHATIDYLINOSITOL DE-N-ACETYLASE"/>
    <property type="match status" value="1"/>
</dbReference>
<keyword evidence="3" id="KW-0732">Signal</keyword>
<feature type="chain" id="PRO_5040956665" description="N-acetylglucosaminylphosphatidylinositol deacetylase" evidence="3">
    <location>
        <begin position="23"/>
        <end position="284"/>
    </location>
</feature>
<protein>
    <recommendedName>
        <fullName evidence="2">N-acetylglucosaminylphosphatidylinositol deacetylase</fullName>
        <ecNumber evidence="2">3.5.1.89</ecNumber>
    </recommendedName>
</protein>
<comment type="caution">
    <text evidence="4">The sequence shown here is derived from an EMBL/GenBank/DDBJ whole genome shotgun (WGS) entry which is preliminary data.</text>
</comment>
<gene>
    <name evidence="4" type="primary">PLEST006673</name>
    <name evidence="4" type="ORF">PLESTB_000177700</name>
</gene>
<evidence type="ECO:0000313" key="4">
    <source>
        <dbReference type="EMBL" id="GLC49057.1"/>
    </source>
</evidence>
<evidence type="ECO:0000256" key="1">
    <source>
        <dbReference type="ARBA" id="ARBA00006066"/>
    </source>
</evidence>
<dbReference type="EC" id="3.5.1.89" evidence="2"/>
<comment type="similarity">
    <text evidence="1">Belongs to the PIGL family.</text>
</comment>
<accession>A0A9W6BCD4</accession>
<evidence type="ECO:0000256" key="3">
    <source>
        <dbReference type="SAM" id="SignalP"/>
    </source>
</evidence>
<dbReference type="InterPro" id="IPR003737">
    <property type="entry name" value="GlcNAc_PI_deacetylase-related"/>
</dbReference>
<dbReference type="Pfam" id="PF02585">
    <property type="entry name" value="PIG-L"/>
    <property type="match status" value="1"/>
</dbReference>
<dbReference type="PANTHER" id="PTHR12993">
    <property type="entry name" value="N-ACETYLGLUCOSAMINYL-PHOSPHATIDYLINOSITOL DE-N-ACETYLASE-RELATED"/>
    <property type="match status" value="1"/>
</dbReference>
<dbReference type="GO" id="GO:0005783">
    <property type="term" value="C:endoplasmic reticulum"/>
    <property type="evidence" value="ECO:0007669"/>
    <property type="project" value="TreeGrafter"/>
</dbReference>
<dbReference type="Proteomes" id="UP001165080">
    <property type="component" value="Unassembled WGS sequence"/>
</dbReference>
<dbReference type="AlphaFoldDB" id="A0A9W6BCD4"/>
<dbReference type="GO" id="GO:0000225">
    <property type="term" value="F:N-acetylglucosaminylphosphatidylinositol deacetylase activity"/>
    <property type="evidence" value="ECO:0007669"/>
    <property type="project" value="UniProtKB-EC"/>
</dbReference>